<sequence length="94" mass="9943">MTSARPPEAKASAKDVFINHERKLEDRRRSDTALVLTLNDANHPIRASTLLYGLGGQLLHHGKPESLGSGGSLVAKLKLKGIDGRAPPGVEPAA</sequence>
<evidence type="ECO:0000313" key="2">
    <source>
        <dbReference type="Proteomes" id="UP000323454"/>
    </source>
</evidence>
<dbReference type="Proteomes" id="UP000323454">
    <property type="component" value="Unassembled WGS sequence"/>
</dbReference>
<organism evidence="1 2">
    <name type="scientific">Solihabitans fulvus</name>
    <dbReference type="NCBI Taxonomy" id="1892852"/>
    <lineage>
        <taxon>Bacteria</taxon>
        <taxon>Bacillati</taxon>
        <taxon>Actinomycetota</taxon>
        <taxon>Actinomycetes</taxon>
        <taxon>Pseudonocardiales</taxon>
        <taxon>Pseudonocardiaceae</taxon>
        <taxon>Solihabitans</taxon>
    </lineage>
</organism>
<name>A0A5B2VEW2_9PSEU</name>
<dbReference type="EMBL" id="VUOB01000317">
    <property type="protein sequence ID" value="KAA2237148.1"/>
    <property type="molecule type" value="Genomic_DNA"/>
</dbReference>
<dbReference type="AlphaFoldDB" id="A0A5B2VEW2"/>
<protein>
    <submittedName>
        <fullName evidence="1">Uncharacterized protein</fullName>
    </submittedName>
</protein>
<dbReference type="PANTHER" id="PTHR34410">
    <property type="entry name" value="INTRON-ENCODED HOMING ENDONUCLEASE, PUTATIVE-RELATED"/>
    <property type="match status" value="1"/>
</dbReference>
<evidence type="ECO:0000313" key="1">
    <source>
        <dbReference type="EMBL" id="KAA2237148.1"/>
    </source>
</evidence>
<dbReference type="PANTHER" id="PTHR34410:SF2">
    <property type="entry name" value="RRNA INTRON-ENCODED HOMING ENDONUCLEASE"/>
    <property type="match status" value="1"/>
</dbReference>
<reference evidence="1 2" key="2">
    <citation type="submission" date="2019-09" db="EMBL/GenBank/DDBJ databases">
        <authorList>
            <person name="Jin C."/>
        </authorList>
    </citation>
    <scope>NUCLEOTIDE SEQUENCE [LARGE SCALE GENOMIC DNA]</scope>
    <source>
        <strain evidence="1 2">AN110305</strain>
    </source>
</reference>
<accession>A0A5B2VEW2</accession>
<comment type="caution">
    <text evidence="1">The sequence shown here is derived from an EMBL/GenBank/DDBJ whole genome shotgun (WGS) entry which is preliminary data.</text>
</comment>
<gene>
    <name evidence="1" type="ORF">F0L68_41670</name>
</gene>
<proteinExistence type="predicted"/>
<reference evidence="1 2" key="1">
    <citation type="submission" date="2019-09" db="EMBL/GenBank/DDBJ databases">
        <title>Goodfellowia gen. nov., a new genus of the Pseudonocardineae related to Actinoalloteichus, containing Goodfellowia coeruleoviolacea gen. nov., comb. nov. gen. nov., comb. nov.</title>
        <authorList>
            <person name="Labeda D."/>
        </authorList>
    </citation>
    <scope>NUCLEOTIDE SEQUENCE [LARGE SCALE GENOMIC DNA]</scope>
    <source>
        <strain evidence="1 2">AN110305</strain>
    </source>
</reference>
<keyword evidence="2" id="KW-1185">Reference proteome</keyword>